<proteinExistence type="predicted"/>
<protein>
    <submittedName>
        <fullName evidence="1">Uncharacterized protein</fullName>
    </submittedName>
</protein>
<accession>A0A7R8X102</accession>
<dbReference type="Proteomes" id="UP000677054">
    <property type="component" value="Unassembled WGS sequence"/>
</dbReference>
<dbReference type="EMBL" id="CAJPEV010000042">
    <property type="protein sequence ID" value="CAG0879442.1"/>
    <property type="molecule type" value="Genomic_DNA"/>
</dbReference>
<keyword evidence="2" id="KW-1185">Reference proteome</keyword>
<dbReference type="AlphaFoldDB" id="A0A7R8X102"/>
<name>A0A7R8X102_9CRUS</name>
<organism evidence="1">
    <name type="scientific">Darwinula stevensoni</name>
    <dbReference type="NCBI Taxonomy" id="69355"/>
    <lineage>
        <taxon>Eukaryota</taxon>
        <taxon>Metazoa</taxon>
        <taxon>Ecdysozoa</taxon>
        <taxon>Arthropoda</taxon>
        <taxon>Crustacea</taxon>
        <taxon>Oligostraca</taxon>
        <taxon>Ostracoda</taxon>
        <taxon>Podocopa</taxon>
        <taxon>Podocopida</taxon>
        <taxon>Darwinulocopina</taxon>
        <taxon>Darwinuloidea</taxon>
        <taxon>Darwinulidae</taxon>
        <taxon>Darwinula</taxon>
    </lineage>
</organism>
<reference evidence="1" key="1">
    <citation type="submission" date="2020-11" db="EMBL/GenBank/DDBJ databases">
        <authorList>
            <person name="Tran Van P."/>
        </authorList>
    </citation>
    <scope>NUCLEOTIDE SEQUENCE</scope>
</reference>
<evidence type="ECO:0000313" key="1">
    <source>
        <dbReference type="EMBL" id="CAD7240571.1"/>
    </source>
</evidence>
<sequence length="147" mass="17132">MSGDVTHVKWLQTVLEAHMPYLLSNPSMEHLLEPINRMIEMRFETMKQVSHLTGRVHSLLNHLEIAKDKELQDISHQLPIKYQKDVQCELSVEYFAHVCHDCERWAKMEDHFDCCFGIHFVLQGTLLDLHPTTQHLTGEIRTISLSS</sequence>
<dbReference type="EMBL" id="LR899559">
    <property type="protein sequence ID" value="CAD7240571.1"/>
    <property type="molecule type" value="Genomic_DNA"/>
</dbReference>
<evidence type="ECO:0000313" key="2">
    <source>
        <dbReference type="Proteomes" id="UP000677054"/>
    </source>
</evidence>
<gene>
    <name evidence="1" type="ORF">DSTB1V02_LOCUS591</name>
</gene>